<evidence type="ECO:0000313" key="1">
    <source>
        <dbReference type="EMBL" id="XAI69475.1"/>
    </source>
</evidence>
<reference evidence="1" key="1">
    <citation type="journal article" date="2024" name="J. Gen. Virol.">
        <title>Novel phages of Pseudomonas syringae unveil numerous potential auxiliary metabolic genes.</title>
        <authorList>
            <person name="Feltin C."/>
            <person name="Garneau J.R."/>
            <person name="Morris C.E."/>
            <person name="Berard A."/>
            <person name="Torres-Barcelo C."/>
        </authorList>
    </citation>
    <scope>NUCLEOTIDE SEQUENCE</scope>
</reference>
<protein>
    <submittedName>
        <fullName evidence="1">Uncharacterized protein</fullName>
    </submittedName>
</protein>
<gene>
    <name evidence="1" type="ORF">Pyxpy01_00177</name>
</gene>
<sequence length="88" mass="9711">MSLHNEIMNIPTKTETLTTEVGCPRDYKLGHRDARHVAAELALKYDGYIERLEDHIKALVDAIELAELGKILGNGEALIGATRREAGL</sequence>
<name>A0AAU6VZ80_9VIRU</name>
<accession>A0AAU6VZ80</accession>
<dbReference type="EMBL" id="PP179310">
    <property type="protein sequence ID" value="XAI69475.1"/>
    <property type="molecule type" value="Genomic_DNA"/>
</dbReference>
<organism evidence="1">
    <name type="scientific">Pseudomonas phage Pyxpy01</name>
    <dbReference type="NCBI Taxonomy" id="3138546"/>
    <lineage>
        <taxon>Viruses</taxon>
    </lineage>
</organism>
<proteinExistence type="predicted"/>